<dbReference type="PANTHER" id="PTHR43745:SF2">
    <property type="entry name" value="NITROREDUCTASE MJ1384-RELATED"/>
    <property type="match status" value="1"/>
</dbReference>
<keyword evidence="5" id="KW-1185">Reference proteome</keyword>
<dbReference type="InterPro" id="IPR054488">
    <property type="entry name" value="ThcOx_dom2"/>
</dbReference>
<dbReference type="EMBL" id="JACHJT010000001">
    <property type="protein sequence ID" value="MBB4933460.1"/>
    <property type="molecule type" value="Genomic_DNA"/>
</dbReference>
<feature type="domain" description="Nitroreductase" evidence="2">
    <location>
        <begin position="287"/>
        <end position="456"/>
    </location>
</feature>
<evidence type="ECO:0000313" key="4">
    <source>
        <dbReference type="EMBL" id="MBB4933460.1"/>
    </source>
</evidence>
<dbReference type="NCBIfam" id="TIGR03605">
    <property type="entry name" value="antibiot_sagB"/>
    <property type="match status" value="1"/>
</dbReference>
<dbReference type="PANTHER" id="PTHR43745">
    <property type="entry name" value="NITROREDUCTASE MJ1384-RELATED"/>
    <property type="match status" value="1"/>
</dbReference>
<reference evidence="4 5" key="1">
    <citation type="submission" date="2020-08" db="EMBL/GenBank/DDBJ databases">
        <title>Sequencing the genomes of 1000 actinobacteria strains.</title>
        <authorList>
            <person name="Klenk H.-P."/>
        </authorList>
    </citation>
    <scope>NUCLEOTIDE SEQUENCE [LARGE SCALE GENOMIC DNA]</scope>
    <source>
        <strain evidence="4 5">DSM 102030</strain>
    </source>
</reference>
<sequence length="474" mass="51569">MTEHAHLDDTRTPAESARTEHVWLRAGVHAATTDDGATYLVHWPERIALGSLTQPQHAMLRHLAAEPQEVPAFRTDADAGTAALVERLRAEGWLHTTVRAHGTALYTLDPVRSGESVAPREPENPVLSRFAVVTRDGATMVLSVPRGRWDIRLHDPRVFALLSALTPAAPWQERAAEVGVDAGAAAHLLRDLARGGFLADGGTPEGDALSRDQWSGPDLWFHANSRFGTRQRAGDGFGKTRWISGESGAPPHTREPFNGRRVQLHRPDLDTLRERDPSLTAAVEDSRSIRQHDHGNPISAGELGEFLYRCARSRERYYPDGGPMPDRPYPSGGASYEIEFYPLVRNVEGLAAGLYHYDPVSHELEAVSATQPTLGVLARTAQGVPGLEQPPQVLIILAARFGRVMREYQGLAYALTLKHVGVVYQLMYTVATAMGLAPCALGAGDAEAFSQAVGSDYLAESSVGEFILGSRKPE</sequence>
<evidence type="ECO:0000313" key="5">
    <source>
        <dbReference type="Proteomes" id="UP000523007"/>
    </source>
</evidence>
<dbReference type="RefSeq" id="WP_184581064.1">
    <property type="nucleotide sequence ID" value="NZ_JACHJT010000001.1"/>
</dbReference>
<gene>
    <name evidence="4" type="ORF">F4561_004280</name>
</gene>
<evidence type="ECO:0000256" key="1">
    <source>
        <dbReference type="SAM" id="MobiDB-lite"/>
    </source>
</evidence>
<protein>
    <submittedName>
        <fullName evidence="4">SagB-type dehydrogenase family enzyme</fullName>
    </submittedName>
</protein>
<accession>A0A7W7RK59</accession>
<proteinExistence type="predicted"/>
<evidence type="ECO:0000259" key="2">
    <source>
        <dbReference type="Pfam" id="PF00881"/>
    </source>
</evidence>
<dbReference type="Pfam" id="PF00881">
    <property type="entry name" value="Nitroreductase"/>
    <property type="match status" value="1"/>
</dbReference>
<dbReference type="CDD" id="cd02142">
    <property type="entry name" value="McbC_SagB-like_oxidoreductase"/>
    <property type="match status" value="1"/>
</dbReference>
<feature type="region of interest" description="Disordered" evidence="1">
    <location>
        <begin position="231"/>
        <end position="269"/>
    </location>
</feature>
<dbReference type="Pfam" id="PF22767">
    <property type="entry name" value="ThcOx"/>
    <property type="match status" value="1"/>
</dbReference>
<dbReference type="Gene3D" id="3.40.109.10">
    <property type="entry name" value="NADH Oxidase"/>
    <property type="match status" value="1"/>
</dbReference>
<dbReference type="InterPro" id="IPR000415">
    <property type="entry name" value="Nitroreductase-like"/>
</dbReference>
<dbReference type="GO" id="GO:0016491">
    <property type="term" value="F:oxidoreductase activity"/>
    <property type="evidence" value="ECO:0007669"/>
    <property type="project" value="InterPro"/>
</dbReference>
<organism evidence="4 5">
    <name type="scientific">Lipingzhangella halophila</name>
    <dbReference type="NCBI Taxonomy" id="1783352"/>
    <lineage>
        <taxon>Bacteria</taxon>
        <taxon>Bacillati</taxon>
        <taxon>Actinomycetota</taxon>
        <taxon>Actinomycetes</taxon>
        <taxon>Streptosporangiales</taxon>
        <taxon>Nocardiopsidaceae</taxon>
        <taxon>Lipingzhangella</taxon>
    </lineage>
</organism>
<name>A0A7W7RK59_9ACTN</name>
<feature type="domain" description="Cyanobactin oxidase ThcOx second" evidence="3">
    <location>
        <begin position="126"/>
        <end position="229"/>
    </location>
</feature>
<dbReference type="InterPro" id="IPR029479">
    <property type="entry name" value="Nitroreductase"/>
</dbReference>
<dbReference type="Proteomes" id="UP000523007">
    <property type="component" value="Unassembled WGS sequence"/>
</dbReference>
<dbReference type="InterPro" id="IPR020051">
    <property type="entry name" value="SagB-type_dehydrogenase"/>
</dbReference>
<comment type="caution">
    <text evidence="4">The sequence shown here is derived from an EMBL/GenBank/DDBJ whole genome shotgun (WGS) entry which is preliminary data.</text>
</comment>
<evidence type="ECO:0000259" key="3">
    <source>
        <dbReference type="Pfam" id="PF22767"/>
    </source>
</evidence>
<dbReference type="InterPro" id="IPR052544">
    <property type="entry name" value="Bacteriocin_Proc_Enz"/>
</dbReference>
<dbReference type="SUPFAM" id="SSF55469">
    <property type="entry name" value="FMN-dependent nitroreductase-like"/>
    <property type="match status" value="1"/>
</dbReference>
<dbReference type="AlphaFoldDB" id="A0A7W7RK59"/>